<gene>
    <name evidence="1" type="ORF">BQ8794_110012</name>
</gene>
<evidence type="ECO:0000313" key="2">
    <source>
        <dbReference type="Proteomes" id="UP000188388"/>
    </source>
</evidence>
<dbReference type="STRING" id="1631249.BQ8794_110012"/>
<proteinExistence type="predicted"/>
<protein>
    <submittedName>
        <fullName evidence="1">Uncharacterized protein</fullName>
    </submittedName>
</protein>
<dbReference type="Proteomes" id="UP000188388">
    <property type="component" value="Unassembled WGS sequence"/>
</dbReference>
<sequence>MGTARQPAQHIFGADNGQAQRLQRAVDGGDEHDAAGLEHLAAFGHEQVDVGNMLDHFHVEDDVEFLTGVSQVLCCRGTVIHHHADVGRMQLGHFDVGGGCVGADHFGAKPRHRLAQQPAAAADVEDAQALERPRRAWVAAEARRHLVAYIGKPDRIELVQRAEFAVRIPPFGGESGKTLHFSGIDRRSSGFWHRVVSRRLKSSERDRAQNRIPLLLIALWCARKSVESRRMSRQQISPVARCAYATGIRVRALHSYVAFVAQGQAGASGGTRRHALRNPKHLAKEAANSAAGPARRSLSVFRPPLRHPVKGISLPWRAS</sequence>
<dbReference type="AlphaFoldDB" id="A0A1R3V1W0"/>
<keyword evidence="2" id="KW-1185">Reference proteome</keyword>
<name>A0A1R3V1W0_9HYPH</name>
<dbReference type="EMBL" id="FTPD01000003">
    <property type="protein sequence ID" value="SIT53206.1"/>
    <property type="molecule type" value="Genomic_DNA"/>
</dbReference>
<accession>A0A1R3V1W0</accession>
<evidence type="ECO:0000313" key="1">
    <source>
        <dbReference type="EMBL" id="SIT53206.1"/>
    </source>
</evidence>
<organism evidence="1 2">
    <name type="scientific">Mesorhizobium prunaredense</name>
    <dbReference type="NCBI Taxonomy" id="1631249"/>
    <lineage>
        <taxon>Bacteria</taxon>
        <taxon>Pseudomonadati</taxon>
        <taxon>Pseudomonadota</taxon>
        <taxon>Alphaproteobacteria</taxon>
        <taxon>Hyphomicrobiales</taxon>
        <taxon>Phyllobacteriaceae</taxon>
        <taxon>Mesorhizobium</taxon>
    </lineage>
</organism>
<reference evidence="2" key="1">
    <citation type="submission" date="2017-01" db="EMBL/GenBank/DDBJ databases">
        <authorList>
            <person name="Brunel B."/>
        </authorList>
    </citation>
    <scope>NUCLEOTIDE SEQUENCE [LARGE SCALE GENOMIC DNA]</scope>
</reference>